<evidence type="ECO:0000313" key="1">
    <source>
        <dbReference type="EMBL" id="SVD88334.1"/>
    </source>
</evidence>
<dbReference type="AlphaFoldDB" id="A0A382YYJ7"/>
<dbReference type="EMBL" id="UINC01179585">
    <property type="protein sequence ID" value="SVD88334.1"/>
    <property type="molecule type" value="Genomic_DNA"/>
</dbReference>
<protein>
    <submittedName>
        <fullName evidence="1">Uncharacterized protein</fullName>
    </submittedName>
</protein>
<proteinExistence type="predicted"/>
<gene>
    <name evidence="1" type="ORF">METZ01_LOCUS441188</name>
</gene>
<sequence>LPVEPLHLPLHNPPIEAEPMYLPGGCMFFLQFAGVLQMG</sequence>
<name>A0A382YYJ7_9ZZZZ</name>
<organism evidence="1">
    <name type="scientific">marine metagenome</name>
    <dbReference type="NCBI Taxonomy" id="408172"/>
    <lineage>
        <taxon>unclassified sequences</taxon>
        <taxon>metagenomes</taxon>
        <taxon>ecological metagenomes</taxon>
    </lineage>
</organism>
<feature type="non-terminal residue" evidence="1">
    <location>
        <position position="1"/>
    </location>
</feature>
<accession>A0A382YYJ7</accession>
<reference evidence="1" key="1">
    <citation type="submission" date="2018-05" db="EMBL/GenBank/DDBJ databases">
        <authorList>
            <person name="Lanie J.A."/>
            <person name="Ng W.-L."/>
            <person name="Kazmierczak K.M."/>
            <person name="Andrzejewski T.M."/>
            <person name="Davidsen T.M."/>
            <person name="Wayne K.J."/>
            <person name="Tettelin H."/>
            <person name="Glass J.I."/>
            <person name="Rusch D."/>
            <person name="Podicherti R."/>
            <person name="Tsui H.-C.T."/>
            <person name="Winkler M.E."/>
        </authorList>
    </citation>
    <scope>NUCLEOTIDE SEQUENCE</scope>
</reference>